<dbReference type="InterPro" id="IPR003841">
    <property type="entry name" value="Na/Pi_transpt"/>
</dbReference>
<protein>
    <submittedName>
        <fullName evidence="7">Na/Pi cotransporter family protein</fullName>
    </submittedName>
</protein>
<feature type="transmembrane region" description="Helical" evidence="6">
    <location>
        <begin position="244"/>
        <end position="266"/>
    </location>
</feature>
<keyword evidence="8" id="KW-1185">Reference proteome</keyword>
<proteinExistence type="predicted"/>
<evidence type="ECO:0000256" key="1">
    <source>
        <dbReference type="ARBA" id="ARBA00004651"/>
    </source>
</evidence>
<dbReference type="Proteomes" id="UP001596516">
    <property type="component" value="Unassembled WGS sequence"/>
</dbReference>
<evidence type="ECO:0000256" key="2">
    <source>
        <dbReference type="ARBA" id="ARBA00022475"/>
    </source>
</evidence>
<accession>A0ABW2UHN5</accession>
<feature type="transmembrane region" description="Helical" evidence="6">
    <location>
        <begin position="177"/>
        <end position="204"/>
    </location>
</feature>
<reference evidence="8" key="1">
    <citation type="journal article" date="2019" name="Int. J. Syst. Evol. Microbiol.">
        <title>The Global Catalogue of Microorganisms (GCM) 10K type strain sequencing project: providing services to taxonomists for standard genome sequencing and annotation.</title>
        <authorList>
            <consortium name="The Broad Institute Genomics Platform"/>
            <consortium name="The Broad Institute Genome Sequencing Center for Infectious Disease"/>
            <person name="Wu L."/>
            <person name="Ma J."/>
        </authorList>
    </citation>
    <scope>NUCLEOTIDE SEQUENCE [LARGE SCALE GENOMIC DNA]</scope>
    <source>
        <strain evidence="8">CGMCC 1.12750</strain>
    </source>
</reference>
<name>A0ABW2UHN5_9RHOB</name>
<dbReference type="PANTHER" id="PTHR10010:SF46">
    <property type="entry name" value="SODIUM-DEPENDENT PHOSPHATE TRANSPORT PROTEIN 2B"/>
    <property type="match status" value="1"/>
</dbReference>
<keyword evidence="2" id="KW-1003">Cell membrane</keyword>
<feature type="transmembrane region" description="Helical" evidence="6">
    <location>
        <begin position="210"/>
        <end position="232"/>
    </location>
</feature>
<evidence type="ECO:0000256" key="4">
    <source>
        <dbReference type="ARBA" id="ARBA00022989"/>
    </source>
</evidence>
<feature type="transmembrane region" description="Helical" evidence="6">
    <location>
        <begin position="278"/>
        <end position="300"/>
    </location>
</feature>
<dbReference type="RefSeq" id="WP_377397785.1">
    <property type="nucleotide sequence ID" value="NZ_JBHTFQ010000001.1"/>
</dbReference>
<comment type="caution">
    <text evidence="7">The sequence shown here is derived from an EMBL/GenBank/DDBJ whole genome shotgun (WGS) entry which is preliminary data.</text>
</comment>
<organism evidence="7 8">
    <name type="scientific">Plastorhodobacter daqingensis</name>
    <dbReference type="NCBI Taxonomy" id="1387281"/>
    <lineage>
        <taxon>Bacteria</taxon>
        <taxon>Pseudomonadati</taxon>
        <taxon>Pseudomonadota</taxon>
        <taxon>Alphaproteobacteria</taxon>
        <taxon>Rhodobacterales</taxon>
        <taxon>Paracoccaceae</taxon>
        <taxon>Plastorhodobacter</taxon>
    </lineage>
</organism>
<evidence type="ECO:0000313" key="7">
    <source>
        <dbReference type="EMBL" id="MFC7702780.1"/>
    </source>
</evidence>
<comment type="subcellular location">
    <subcellularLocation>
        <location evidence="1">Cell membrane</location>
        <topology evidence="1">Multi-pass membrane protein</topology>
    </subcellularLocation>
</comment>
<evidence type="ECO:0000256" key="6">
    <source>
        <dbReference type="SAM" id="Phobius"/>
    </source>
</evidence>
<keyword evidence="4 6" id="KW-1133">Transmembrane helix</keyword>
<dbReference type="EMBL" id="JBHTFQ010000001">
    <property type="protein sequence ID" value="MFC7702780.1"/>
    <property type="molecule type" value="Genomic_DNA"/>
</dbReference>
<feature type="transmembrane region" description="Helical" evidence="6">
    <location>
        <begin position="113"/>
        <end position="132"/>
    </location>
</feature>
<sequence length="534" mass="56068">MTSDILTLLGGIGLFLFGMQTLTEALKQSTGQKSRALLARFTRTPLAGVATGAIATSVVQSSSATTVMTIGFVGAGLITFPQALGVLYGAHIGTTMTGWVVVVIGFKLKLGQIALPVLFLASLIAVLGRGTAARSGRILAGLALVFIGLDFMQQGMAEFEDALSPADFPSEHGMGRFWLVLIGIAITLVTQSSSAGVATALVLLGAGTVSFGQAATMVVGMHVGTTVTALLASAGGTAAMRQTAVANIIYMIGTGALALLILPFVGPLLRDGLFRGDAMLALIGFHTTFNLIGTAVFLPFTHRFARAVERLVPGPGGNAADVLHPQLLSDPAAALDAAAGFAAEVARNLFAALAASLGPQPSFARLPAAREEAEAALLALHAFVTRIEVPQGQEALLLRYAALLHQIDHLQRLTHRAWQENRIQTATRLPYLTRYARVLAALMLRSAEPGTDARLLRLEARLSRREERLRSRALAPEQVLNRPLAEVFAATDAIRWLRRCTTHSERILHHGAAALPVAARPPAPAAPPGRSGGA</sequence>
<gene>
    <name evidence="7" type="ORF">ACFQXB_01055</name>
</gene>
<evidence type="ECO:0000313" key="8">
    <source>
        <dbReference type="Proteomes" id="UP001596516"/>
    </source>
</evidence>
<keyword evidence="5 6" id="KW-0472">Membrane</keyword>
<keyword evidence="3 6" id="KW-0812">Transmembrane</keyword>
<evidence type="ECO:0000256" key="5">
    <source>
        <dbReference type="ARBA" id="ARBA00023136"/>
    </source>
</evidence>
<dbReference type="Pfam" id="PF02690">
    <property type="entry name" value="Na_Pi_cotrans"/>
    <property type="match status" value="2"/>
</dbReference>
<evidence type="ECO:0000256" key="3">
    <source>
        <dbReference type="ARBA" id="ARBA00022692"/>
    </source>
</evidence>
<dbReference type="NCBIfam" id="NF037997">
    <property type="entry name" value="Na_Pi_symport"/>
    <property type="match status" value="1"/>
</dbReference>
<dbReference type="PANTHER" id="PTHR10010">
    <property type="entry name" value="SOLUTE CARRIER FAMILY 34 SODIUM PHOSPHATE , MEMBER 2-RELATED"/>
    <property type="match status" value="1"/>
</dbReference>